<evidence type="ECO:0000256" key="1">
    <source>
        <dbReference type="SAM" id="MobiDB-lite"/>
    </source>
</evidence>
<name>A0A8T1X7U6_9STRA</name>
<evidence type="ECO:0000313" key="3">
    <source>
        <dbReference type="Proteomes" id="UP000693981"/>
    </source>
</evidence>
<dbReference type="AlphaFoldDB" id="A0A8T1X7U6"/>
<feature type="compositionally biased region" description="Polar residues" evidence="1">
    <location>
        <begin position="192"/>
        <end position="210"/>
    </location>
</feature>
<evidence type="ECO:0000313" key="2">
    <source>
        <dbReference type="EMBL" id="KAG7402237.1"/>
    </source>
</evidence>
<keyword evidence="3" id="KW-1185">Reference proteome</keyword>
<gene>
    <name evidence="2" type="ORF">PHYBOEH_003496</name>
</gene>
<organism evidence="2 3">
    <name type="scientific">Phytophthora boehmeriae</name>
    <dbReference type="NCBI Taxonomy" id="109152"/>
    <lineage>
        <taxon>Eukaryota</taxon>
        <taxon>Sar</taxon>
        <taxon>Stramenopiles</taxon>
        <taxon>Oomycota</taxon>
        <taxon>Peronosporomycetes</taxon>
        <taxon>Peronosporales</taxon>
        <taxon>Peronosporaceae</taxon>
        <taxon>Phytophthora</taxon>
    </lineage>
</organism>
<dbReference type="EMBL" id="JAGDFL010000002">
    <property type="protein sequence ID" value="KAG7402237.1"/>
    <property type="molecule type" value="Genomic_DNA"/>
</dbReference>
<feature type="region of interest" description="Disordered" evidence="1">
    <location>
        <begin position="184"/>
        <end position="238"/>
    </location>
</feature>
<comment type="caution">
    <text evidence="2">The sequence shown here is derived from an EMBL/GenBank/DDBJ whole genome shotgun (WGS) entry which is preliminary data.</text>
</comment>
<protein>
    <submittedName>
        <fullName evidence="2">Uncharacterized protein</fullName>
    </submittedName>
</protein>
<dbReference type="Proteomes" id="UP000693981">
    <property type="component" value="Unassembled WGS sequence"/>
</dbReference>
<dbReference type="OrthoDB" id="126403at2759"/>
<feature type="compositionally biased region" description="Basic and acidic residues" evidence="1">
    <location>
        <begin position="221"/>
        <end position="238"/>
    </location>
</feature>
<sequence length="262" mass="30066">MEKDSIAAVKCWPSEIYDYEQGTITAEGVGGLDIHEGRWILCECCDSELKVLPPFSITGWEAHKKTKTHLMHKEKFENGPSQAHNVSFSQSSNCSTPPAFQKEKTVCSPIARAEELDMLAEIRHDLEIQKHQQRQYEREVKDVIDAMTSLIGDQQNDLGNLRLQIHSMASAMESFRREIADLRQKDRRQKVVQPSQQKPYTAHSFTSKQKTTSRKFSTKIQGDRDRGRRSLSNKKESKYSDVGVTDNSFIDMDIFEKRFHLG</sequence>
<reference evidence="2" key="1">
    <citation type="submission" date="2021-02" db="EMBL/GenBank/DDBJ databases">
        <authorList>
            <person name="Palmer J.M."/>
        </authorList>
    </citation>
    <scope>NUCLEOTIDE SEQUENCE</scope>
    <source>
        <strain evidence="2">SCRP23</strain>
    </source>
</reference>
<proteinExistence type="predicted"/>
<accession>A0A8T1X7U6</accession>